<comment type="catalytic activity">
    <reaction evidence="15">
        <text>a di-trans,poly-cis-dolichyl beta-D-mannosyl phosphate + L-seryl-[protein] = 3-O-(alpha-D-mannosyl)-L-seryl-[protein] + a di-trans,poly-cis-dolichyl phosphate + H(+)</text>
        <dbReference type="Rhea" id="RHEA:17377"/>
        <dbReference type="Rhea" id="RHEA-COMP:9863"/>
        <dbReference type="Rhea" id="RHEA-COMP:13546"/>
        <dbReference type="Rhea" id="RHEA-COMP:19498"/>
        <dbReference type="Rhea" id="RHEA-COMP:19501"/>
        <dbReference type="ChEBI" id="CHEBI:15378"/>
        <dbReference type="ChEBI" id="CHEBI:29999"/>
        <dbReference type="ChEBI" id="CHEBI:57683"/>
        <dbReference type="ChEBI" id="CHEBI:58211"/>
        <dbReference type="ChEBI" id="CHEBI:137321"/>
        <dbReference type="EC" id="2.4.1.109"/>
    </reaction>
</comment>
<feature type="repeat" description="TPR" evidence="16">
    <location>
        <begin position="801"/>
        <end position="834"/>
    </location>
</feature>
<dbReference type="EMBL" id="JBJJXI010000085">
    <property type="protein sequence ID" value="KAL3395046.1"/>
    <property type="molecule type" value="Genomic_DNA"/>
</dbReference>
<dbReference type="Pfam" id="PF00515">
    <property type="entry name" value="TPR_1"/>
    <property type="match status" value="1"/>
</dbReference>
<keyword evidence="7" id="KW-0808">Transferase</keyword>
<feature type="repeat" description="TPR" evidence="16">
    <location>
        <begin position="838"/>
        <end position="871"/>
    </location>
</feature>
<feature type="compositionally biased region" description="Low complexity" evidence="17">
    <location>
        <begin position="500"/>
        <end position="511"/>
    </location>
</feature>
<comment type="pathway">
    <text evidence="4">Protein modification; protein glycosylation.</text>
</comment>
<evidence type="ECO:0000256" key="3">
    <source>
        <dbReference type="ARBA" id="ARBA00004240"/>
    </source>
</evidence>
<dbReference type="Pfam" id="PF13424">
    <property type="entry name" value="TPR_12"/>
    <property type="match status" value="1"/>
</dbReference>
<dbReference type="GO" id="GO:0004169">
    <property type="term" value="F:dolichyl-phosphate-mannose-protein mannosyltransferase activity"/>
    <property type="evidence" value="ECO:0007669"/>
    <property type="project" value="UniProtKB-EC"/>
</dbReference>
<comment type="similarity">
    <text evidence="5">Belongs to the TMTC family.</text>
</comment>
<evidence type="ECO:0000256" key="8">
    <source>
        <dbReference type="ARBA" id="ARBA00022692"/>
    </source>
</evidence>
<evidence type="ECO:0000256" key="5">
    <source>
        <dbReference type="ARBA" id="ARBA00007882"/>
    </source>
</evidence>
<dbReference type="Gene3D" id="1.25.40.10">
    <property type="entry name" value="Tetratricopeptide repeat domain"/>
    <property type="match status" value="3"/>
</dbReference>
<dbReference type="InterPro" id="IPR052384">
    <property type="entry name" value="TMTC_O-mannosyltransferase"/>
</dbReference>
<dbReference type="AlphaFoldDB" id="A0ABD2WPV9"/>
<dbReference type="PANTHER" id="PTHR44216:SF3">
    <property type="entry name" value="PROTEIN O-MANNOSYL-TRANSFERASE TMTC2"/>
    <property type="match status" value="1"/>
</dbReference>
<evidence type="ECO:0000313" key="20">
    <source>
        <dbReference type="EMBL" id="KAL3395046.1"/>
    </source>
</evidence>
<dbReference type="Proteomes" id="UP001627154">
    <property type="component" value="Unassembled WGS sequence"/>
</dbReference>
<dbReference type="EC" id="2.4.1.109" evidence="6"/>
<keyword evidence="10 16" id="KW-0802">TPR repeat</keyword>
<keyword evidence="11" id="KW-0256">Endoplasmic reticulum</keyword>
<feature type="region of interest" description="Disordered" evidence="17">
    <location>
        <begin position="500"/>
        <end position="565"/>
    </location>
</feature>
<keyword evidence="21" id="KW-1185">Reference proteome</keyword>
<comment type="caution">
    <text evidence="20">The sequence shown here is derived from an EMBL/GenBank/DDBJ whole genome shotgun (WGS) entry which is preliminary data.</text>
</comment>
<dbReference type="InterPro" id="IPR013618">
    <property type="entry name" value="TMTC_DUF1736"/>
</dbReference>
<comment type="subcellular location">
    <subcellularLocation>
        <location evidence="3">Endoplasmic reticulum</location>
    </subcellularLocation>
    <subcellularLocation>
        <location evidence="2">Membrane</location>
        <topology evidence="2">Multi-pass membrane protein</topology>
    </subcellularLocation>
</comment>
<protein>
    <recommendedName>
        <fullName evidence="6">dolichyl-phosphate-mannose--protein mannosyltransferase</fullName>
        <ecNumber evidence="6">2.4.1.109</ecNumber>
    </recommendedName>
</protein>
<feature type="transmembrane region" description="Helical" evidence="18">
    <location>
        <begin position="302"/>
        <end position="319"/>
    </location>
</feature>
<dbReference type="PANTHER" id="PTHR44216">
    <property type="entry name" value="PROTEIN O-MANNOSYL-TRANSFERASE TMTC2"/>
    <property type="match status" value="1"/>
</dbReference>
<evidence type="ECO:0000256" key="4">
    <source>
        <dbReference type="ARBA" id="ARBA00004922"/>
    </source>
</evidence>
<evidence type="ECO:0000256" key="6">
    <source>
        <dbReference type="ARBA" id="ARBA00012839"/>
    </source>
</evidence>
<keyword evidence="12 18" id="KW-1133">Transmembrane helix</keyword>
<evidence type="ECO:0000256" key="15">
    <source>
        <dbReference type="ARBA" id="ARBA00045102"/>
    </source>
</evidence>
<dbReference type="InterPro" id="IPR019734">
    <property type="entry name" value="TPR_rpt"/>
</dbReference>
<dbReference type="GO" id="GO:0005783">
    <property type="term" value="C:endoplasmic reticulum"/>
    <property type="evidence" value="ECO:0007669"/>
    <property type="project" value="UniProtKB-SubCell"/>
</dbReference>
<dbReference type="Pfam" id="PF13181">
    <property type="entry name" value="TPR_8"/>
    <property type="match status" value="1"/>
</dbReference>
<feature type="compositionally biased region" description="Low complexity" evidence="17">
    <location>
        <begin position="518"/>
        <end position="527"/>
    </location>
</feature>
<evidence type="ECO:0000259" key="19">
    <source>
        <dbReference type="Pfam" id="PF08409"/>
    </source>
</evidence>
<reference evidence="20 21" key="1">
    <citation type="journal article" date="2024" name="bioRxiv">
        <title>A reference genome for Trichogramma kaykai: A tiny desert-dwelling parasitoid wasp with competing sex-ratio distorters.</title>
        <authorList>
            <person name="Culotta J."/>
            <person name="Lindsey A.R."/>
        </authorList>
    </citation>
    <scope>NUCLEOTIDE SEQUENCE [LARGE SCALE GENOMIC DNA]</scope>
    <source>
        <strain evidence="20 21">KSX58</strain>
    </source>
</reference>
<feature type="repeat" description="TPR" evidence="16">
    <location>
        <begin position="688"/>
        <end position="721"/>
    </location>
</feature>
<evidence type="ECO:0000256" key="10">
    <source>
        <dbReference type="ARBA" id="ARBA00022803"/>
    </source>
</evidence>
<evidence type="ECO:0000256" key="13">
    <source>
        <dbReference type="ARBA" id="ARBA00023136"/>
    </source>
</evidence>
<evidence type="ECO:0000256" key="14">
    <source>
        <dbReference type="ARBA" id="ARBA00045085"/>
    </source>
</evidence>
<keyword evidence="9" id="KW-0677">Repeat</keyword>
<name>A0ABD2WPV9_9HYME</name>
<dbReference type="PROSITE" id="PS50293">
    <property type="entry name" value="TPR_REGION"/>
    <property type="match status" value="3"/>
</dbReference>
<evidence type="ECO:0000256" key="9">
    <source>
        <dbReference type="ARBA" id="ARBA00022737"/>
    </source>
</evidence>
<evidence type="ECO:0000256" key="7">
    <source>
        <dbReference type="ARBA" id="ARBA00022679"/>
    </source>
</evidence>
<dbReference type="Pfam" id="PF08409">
    <property type="entry name" value="TMTC_DUF1736"/>
    <property type="match status" value="1"/>
</dbReference>
<feature type="transmembrane region" description="Helical" evidence="18">
    <location>
        <begin position="260"/>
        <end position="282"/>
    </location>
</feature>
<feature type="region of interest" description="Disordered" evidence="17">
    <location>
        <begin position="404"/>
        <end position="424"/>
    </location>
</feature>
<evidence type="ECO:0000256" key="16">
    <source>
        <dbReference type="PROSITE-ProRule" id="PRU00339"/>
    </source>
</evidence>
<evidence type="ECO:0000256" key="1">
    <source>
        <dbReference type="ARBA" id="ARBA00003582"/>
    </source>
</evidence>
<evidence type="ECO:0000313" key="21">
    <source>
        <dbReference type="Proteomes" id="UP001627154"/>
    </source>
</evidence>
<evidence type="ECO:0000256" key="2">
    <source>
        <dbReference type="ARBA" id="ARBA00004141"/>
    </source>
</evidence>
<dbReference type="Pfam" id="PF13432">
    <property type="entry name" value="TPR_16"/>
    <property type="match status" value="1"/>
</dbReference>
<comment type="catalytic activity">
    <reaction evidence="14">
        <text>a di-trans,poly-cis-dolichyl beta-D-mannosyl phosphate + L-threonyl-[protein] = 3-O-(alpha-D-mannosyl)-L-threonyl-[protein] + a di-trans,poly-cis-dolichyl phosphate + H(+)</text>
        <dbReference type="Rhea" id="RHEA:53396"/>
        <dbReference type="Rhea" id="RHEA-COMP:11060"/>
        <dbReference type="Rhea" id="RHEA-COMP:13547"/>
        <dbReference type="Rhea" id="RHEA-COMP:19498"/>
        <dbReference type="Rhea" id="RHEA-COMP:19501"/>
        <dbReference type="ChEBI" id="CHEBI:15378"/>
        <dbReference type="ChEBI" id="CHEBI:30013"/>
        <dbReference type="ChEBI" id="CHEBI:57683"/>
        <dbReference type="ChEBI" id="CHEBI:58211"/>
        <dbReference type="ChEBI" id="CHEBI:137323"/>
        <dbReference type="EC" id="2.4.1.109"/>
    </reaction>
</comment>
<accession>A0ABD2WPV9</accession>
<sequence length="1023" mass="113424">MDLLALACALVAIALYYNTLNAGFVYDDRRAILTNNDLKPTTPWSRLLENDFWGTPLREAGSHGSYRPLCVATYRLNYAWAGHEPYGYHLVNVLLHAACTALVVRIARKVLPGQRLAQTVSGLLFAVHPIHTEAVAGIVGRADLLACLLTQGAFLTYVAHCERRRPLANLALTLLLAVLATLAKETGISSLALCLLWDFCHSERLLRKIRKRWPSSTIVAGGLAIITLGRLRAGGGRTPEFATADNPVARHPSRLARGLTFLYLPAASLGMLLCPCTLSFDWSMNAVPVVASLADLRNLESLLLYGTLGAATIWACRSLRRHSLYRSRELRLQQQQQQHRTMGHRQRINRSYLVDQISSSYTSQQQQHQTHSMTTGPTTANIALATAAAAASSSYCASTTTVSSPTTNHFHPMQQQQQQQNYSFSACPSSTNNCLGTVSSTTLSSGSSSPLTTSSSSRCPVCAGRRIGSCHTDGCRAINNNNNGPVAECHCPKKKQLQHQQLQMSKVPQMQHYHHHLQPQLQSQPHQTTASKRHNNNNNYSNYNNNNNNNNNNYNNNNNNNNNNMNYNYNHRGLLNPRSILVPSSLLTIIGFLVFPFLPASNLFFYVGFVIAERILYLPSVGACLAIGAAIGATYNQARRRGLVRLARLVLAMTALLLGCMFAKTLARNVDWQNEENLYRSALRINPPKAYGNLGSVLSAEGRIDEAEEAFTEALRHRPNMADVHYNLGIIQQSRQNYHEAILSFQRAIHFRPTLAQAYVNLGSTLTTLGRENEAVVVLRAAASIDGSALKDRKAHEVARLQALLQLGSIYAEQGRLHSALSTYREALKTMPEHYPRQSVYNLLGETLSRLQQYSEAEKWFRASLASQPNHVPAHITYGKLLARNSSRITEAERWFLRARRLAPQDSSVHHHYGLFLSMQGRLSEAAEAHLEAATLSRQDYDLAMAAASSLRRAARCEEAELWYRHALSLRPLEARSHANLGAILHLNGKYRQAAAAYREALRLQPGDPTTITNLHKLASLLV</sequence>
<evidence type="ECO:0000256" key="11">
    <source>
        <dbReference type="ARBA" id="ARBA00022824"/>
    </source>
</evidence>
<keyword evidence="13 18" id="KW-0472">Membrane</keyword>
<feature type="transmembrane region" description="Helical" evidence="18">
    <location>
        <begin position="615"/>
        <end position="634"/>
    </location>
</feature>
<evidence type="ECO:0000256" key="17">
    <source>
        <dbReference type="SAM" id="MobiDB-lite"/>
    </source>
</evidence>
<feature type="repeat" description="TPR" evidence="16">
    <location>
        <begin position="722"/>
        <end position="755"/>
    </location>
</feature>
<dbReference type="InterPro" id="IPR011990">
    <property type="entry name" value="TPR-like_helical_dom_sf"/>
</dbReference>
<feature type="repeat" description="TPR" evidence="16">
    <location>
        <begin position="975"/>
        <end position="1008"/>
    </location>
</feature>
<gene>
    <name evidence="20" type="ORF">TKK_010675</name>
</gene>
<organism evidence="20 21">
    <name type="scientific">Trichogramma kaykai</name>
    <dbReference type="NCBI Taxonomy" id="54128"/>
    <lineage>
        <taxon>Eukaryota</taxon>
        <taxon>Metazoa</taxon>
        <taxon>Ecdysozoa</taxon>
        <taxon>Arthropoda</taxon>
        <taxon>Hexapoda</taxon>
        <taxon>Insecta</taxon>
        <taxon>Pterygota</taxon>
        <taxon>Neoptera</taxon>
        <taxon>Endopterygota</taxon>
        <taxon>Hymenoptera</taxon>
        <taxon>Apocrita</taxon>
        <taxon>Proctotrupomorpha</taxon>
        <taxon>Chalcidoidea</taxon>
        <taxon>Trichogrammatidae</taxon>
        <taxon>Trichogramma</taxon>
    </lineage>
</organism>
<evidence type="ECO:0000256" key="18">
    <source>
        <dbReference type="SAM" id="Phobius"/>
    </source>
</evidence>
<dbReference type="SUPFAM" id="SSF48452">
    <property type="entry name" value="TPR-like"/>
    <property type="match status" value="2"/>
</dbReference>
<dbReference type="SMART" id="SM00028">
    <property type="entry name" value="TPR"/>
    <property type="match status" value="7"/>
</dbReference>
<evidence type="ECO:0000256" key="12">
    <source>
        <dbReference type="ARBA" id="ARBA00022989"/>
    </source>
</evidence>
<feature type="compositionally biased region" description="Low complexity" evidence="17">
    <location>
        <begin position="536"/>
        <end position="565"/>
    </location>
</feature>
<feature type="transmembrane region" description="Helical" evidence="18">
    <location>
        <begin position="646"/>
        <end position="667"/>
    </location>
</feature>
<proteinExistence type="inferred from homology"/>
<keyword evidence="8 18" id="KW-0812">Transmembrane</keyword>
<dbReference type="GO" id="GO:0016020">
    <property type="term" value="C:membrane"/>
    <property type="evidence" value="ECO:0007669"/>
    <property type="project" value="UniProtKB-SubCell"/>
</dbReference>
<comment type="function">
    <text evidence="1">Transfers mannosyl residues to the hydroxyl group of serine or threonine residues.</text>
</comment>
<dbReference type="PROSITE" id="PS50005">
    <property type="entry name" value="TPR"/>
    <property type="match status" value="5"/>
</dbReference>
<feature type="domain" description="DUF1736" evidence="19">
    <location>
        <begin position="236"/>
        <end position="308"/>
    </location>
</feature>